<accession>A0ABP8W0T4</accession>
<evidence type="ECO:0000256" key="2">
    <source>
        <dbReference type="ARBA" id="ARBA00023125"/>
    </source>
</evidence>
<dbReference type="InterPro" id="IPR000524">
    <property type="entry name" value="Tscrpt_reg_HTH_GntR"/>
</dbReference>
<dbReference type="Pfam" id="PF00392">
    <property type="entry name" value="GntR"/>
    <property type="match status" value="1"/>
</dbReference>
<evidence type="ECO:0000313" key="5">
    <source>
        <dbReference type="EMBL" id="GAA4678173.1"/>
    </source>
</evidence>
<comment type="caution">
    <text evidence="5">The sequence shown here is derived from an EMBL/GenBank/DDBJ whole genome shotgun (WGS) entry which is preliminary data.</text>
</comment>
<gene>
    <name evidence="5" type="ORF">GCM10025780_23860</name>
</gene>
<dbReference type="Proteomes" id="UP001501295">
    <property type="component" value="Unassembled WGS sequence"/>
</dbReference>
<dbReference type="InterPro" id="IPR036388">
    <property type="entry name" value="WH-like_DNA-bd_sf"/>
</dbReference>
<dbReference type="CDD" id="cd07377">
    <property type="entry name" value="WHTH_GntR"/>
    <property type="match status" value="1"/>
</dbReference>
<name>A0ABP8W0T4_9MICO</name>
<dbReference type="PROSITE" id="PS50949">
    <property type="entry name" value="HTH_GNTR"/>
    <property type="match status" value="1"/>
</dbReference>
<dbReference type="RefSeq" id="WP_345376107.1">
    <property type="nucleotide sequence ID" value="NZ_BAABLM010000004.1"/>
</dbReference>
<reference evidence="6" key="1">
    <citation type="journal article" date="2019" name="Int. J. Syst. Evol. Microbiol.">
        <title>The Global Catalogue of Microorganisms (GCM) 10K type strain sequencing project: providing services to taxonomists for standard genome sequencing and annotation.</title>
        <authorList>
            <consortium name="The Broad Institute Genomics Platform"/>
            <consortium name="The Broad Institute Genome Sequencing Center for Infectious Disease"/>
            <person name="Wu L."/>
            <person name="Ma J."/>
        </authorList>
    </citation>
    <scope>NUCLEOTIDE SEQUENCE [LARGE SCALE GENOMIC DNA]</scope>
    <source>
        <strain evidence="6">JCM 18956</strain>
    </source>
</reference>
<protein>
    <submittedName>
        <fullName evidence="5">GntR family transcriptional regulator</fullName>
    </submittedName>
</protein>
<evidence type="ECO:0000256" key="3">
    <source>
        <dbReference type="ARBA" id="ARBA00023163"/>
    </source>
</evidence>
<keyword evidence="1" id="KW-0805">Transcription regulation</keyword>
<proteinExistence type="predicted"/>
<evidence type="ECO:0000313" key="6">
    <source>
        <dbReference type="Proteomes" id="UP001501295"/>
    </source>
</evidence>
<dbReference type="Gene3D" id="1.10.10.10">
    <property type="entry name" value="Winged helix-like DNA-binding domain superfamily/Winged helix DNA-binding domain"/>
    <property type="match status" value="1"/>
</dbReference>
<organism evidence="5 6">
    <name type="scientific">Frondihabitans cladoniiphilus</name>
    <dbReference type="NCBI Taxonomy" id="715785"/>
    <lineage>
        <taxon>Bacteria</taxon>
        <taxon>Bacillati</taxon>
        <taxon>Actinomycetota</taxon>
        <taxon>Actinomycetes</taxon>
        <taxon>Micrococcales</taxon>
        <taxon>Microbacteriaceae</taxon>
        <taxon>Frondihabitans</taxon>
    </lineage>
</organism>
<dbReference type="SUPFAM" id="SSF46785">
    <property type="entry name" value="Winged helix' DNA-binding domain"/>
    <property type="match status" value="1"/>
</dbReference>
<dbReference type="InterPro" id="IPR036390">
    <property type="entry name" value="WH_DNA-bd_sf"/>
</dbReference>
<dbReference type="SMART" id="SM00345">
    <property type="entry name" value="HTH_GNTR"/>
    <property type="match status" value="1"/>
</dbReference>
<evidence type="ECO:0000256" key="1">
    <source>
        <dbReference type="ARBA" id="ARBA00023015"/>
    </source>
</evidence>
<dbReference type="EMBL" id="BAABLM010000004">
    <property type="protein sequence ID" value="GAA4678173.1"/>
    <property type="molecule type" value="Genomic_DNA"/>
</dbReference>
<feature type="domain" description="HTH gntR-type" evidence="4">
    <location>
        <begin position="10"/>
        <end position="77"/>
    </location>
</feature>
<dbReference type="PANTHER" id="PTHR43537:SF45">
    <property type="entry name" value="GNTR FAMILY REGULATORY PROTEIN"/>
    <property type="match status" value="1"/>
</dbReference>
<keyword evidence="3" id="KW-0804">Transcription</keyword>
<keyword evidence="2" id="KW-0238">DNA-binding</keyword>
<keyword evidence="6" id="KW-1185">Reference proteome</keyword>
<sequence length="228" mass="25034">MEPSATPARTLLRERVHGQLLKAILDGTFQPGARLRDSDLTAWLGTSRAPIREALAQLTEVGVIEMAPNRYTRVATITPRVYAESAAVWATLMTRALHWGILAFPADEVPRLAALCDELRTSDPALFPPGPTPIDRFLGAIARHCSNAVLLENIAVHEPLLQLGINRFKTHLQVKAIAGYFDTIVARCVDHDVDGFEAGMREFLNGPTRAFTETMTGMSLAEYLDDVS</sequence>
<dbReference type="PANTHER" id="PTHR43537">
    <property type="entry name" value="TRANSCRIPTIONAL REGULATOR, GNTR FAMILY"/>
    <property type="match status" value="1"/>
</dbReference>
<evidence type="ECO:0000259" key="4">
    <source>
        <dbReference type="PROSITE" id="PS50949"/>
    </source>
</evidence>